<feature type="compositionally biased region" description="Low complexity" evidence="1">
    <location>
        <begin position="317"/>
        <end position="326"/>
    </location>
</feature>
<organism evidence="2 3">
    <name type="scientific">Streblomastix strix</name>
    <dbReference type="NCBI Taxonomy" id="222440"/>
    <lineage>
        <taxon>Eukaryota</taxon>
        <taxon>Metamonada</taxon>
        <taxon>Preaxostyla</taxon>
        <taxon>Oxymonadida</taxon>
        <taxon>Streblomastigidae</taxon>
        <taxon>Streblomastix</taxon>
    </lineage>
</organism>
<feature type="region of interest" description="Disordered" evidence="1">
    <location>
        <begin position="404"/>
        <end position="506"/>
    </location>
</feature>
<reference evidence="2 3" key="1">
    <citation type="submission" date="2019-03" db="EMBL/GenBank/DDBJ databases">
        <title>Single cell metagenomics reveals metabolic interactions within the superorganism composed of flagellate Streblomastix strix and complex community of Bacteroidetes bacteria on its surface.</title>
        <authorList>
            <person name="Treitli S.C."/>
            <person name="Kolisko M."/>
            <person name="Husnik F."/>
            <person name="Keeling P."/>
            <person name="Hampl V."/>
        </authorList>
    </citation>
    <scope>NUCLEOTIDE SEQUENCE [LARGE SCALE GENOMIC DNA]</scope>
    <source>
        <strain evidence="2">ST1C</strain>
    </source>
</reference>
<feature type="compositionally biased region" description="Polar residues" evidence="1">
    <location>
        <begin position="483"/>
        <end position="506"/>
    </location>
</feature>
<feature type="compositionally biased region" description="Basic and acidic residues" evidence="1">
    <location>
        <begin position="81"/>
        <end position="93"/>
    </location>
</feature>
<gene>
    <name evidence="2" type="ORF">EZS28_010123</name>
</gene>
<protein>
    <submittedName>
        <fullName evidence="2">Uncharacterized protein</fullName>
    </submittedName>
</protein>
<dbReference type="Proteomes" id="UP000324800">
    <property type="component" value="Unassembled WGS sequence"/>
</dbReference>
<proteinExistence type="predicted"/>
<evidence type="ECO:0000313" key="3">
    <source>
        <dbReference type="Proteomes" id="UP000324800"/>
    </source>
</evidence>
<feature type="compositionally biased region" description="Polar residues" evidence="1">
    <location>
        <begin position="23"/>
        <end position="33"/>
    </location>
</feature>
<dbReference type="EMBL" id="SNRW01001965">
    <property type="protein sequence ID" value="KAA6394351.1"/>
    <property type="molecule type" value="Genomic_DNA"/>
</dbReference>
<feature type="region of interest" description="Disordered" evidence="1">
    <location>
        <begin position="1"/>
        <end position="101"/>
    </location>
</feature>
<dbReference type="AlphaFoldDB" id="A0A5J4WHG8"/>
<accession>A0A5J4WHG8</accession>
<feature type="compositionally biased region" description="Basic and acidic residues" evidence="1">
    <location>
        <begin position="1"/>
        <end position="18"/>
    </location>
</feature>
<feature type="compositionally biased region" description="Basic and acidic residues" evidence="1">
    <location>
        <begin position="340"/>
        <end position="355"/>
    </location>
</feature>
<feature type="region of interest" description="Disordered" evidence="1">
    <location>
        <begin position="315"/>
        <end position="359"/>
    </location>
</feature>
<sequence>MQKDPDANENQTQRRSEMKTPIQLIQSESNTQKNHSKDINFISPQHNTPHKSLYPHAQQHSSSLTMKETLAILGTISPGDPRGHKEKEPEQKQPKLQQHAGQMNVVERYHEIMKQIIEEEKKKPKIMFPGLYKEYPNKDGPSFFHPPQNYRPTPIPRPKDLDLSEEQWNKFDGDGKFPKRIIDPTVIGLIIFTVEQIIESETESKNQEQLTTELERIVTDGTYDNGEEDQYDHVIEPKHLTNGNDGLRKNDSGTQLQASVNGEANPEIDITKISANTPLHTVNGSNGLGGNGCGTQLQAITNENGHLIHQAIDYTGNENNNEQTNDNRTRRKQNNQKSNNENKHEQETKRQDNRNTKLRGTVSFLTTHPEQELRNKIILQSKGQSPLITTSRIKLSKGKVVITKQRMQPTKDHDTRSKTGLPKSVRNKSLWNPEARANSDTPNHFTPLQERKKKADLSPVIEVKSVKRSKGNKTSARSKKSKQGSNSENQIEIRTYSETLQPEQLD</sequence>
<name>A0A5J4WHG8_9EUKA</name>
<evidence type="ECO:0000313" key="2">
    <source>
        <dbReference type="EMBL" id="KAA6394351.1"/>
    </source>
</evidence>
<comment type="caution">
    <text evidence="2">The sequence shown here is derived from an EMBL/GenBank/DDBJ whole genome shotgun (WGS) entry which is preliminary data.</text>
</comment>
<evidence type="ECO:0000256" key="1">
    <source>
        <dbReference type="SAM" id="MobiDB-lite"/>
    </source>
</evidence>
<feature type="compositionally biased region" description="Basic residues" evidence="1">
    <location>
        <begin position="466"/>
        <end position="482"/>
    </location>
</feature>